<dbReference type="EMBL" id="JAUSZV010000002">
    <property type="protein sequence ID" value="MDQ0904376.1"/>
    <property type="molecule type" value="Genomic_DNA"/>
</dbReference>
<dbReference type="SMART" id="SM01101">
    <property type="entry name" value="CRISPR_assoc"/>
    <property type="match status" value="1"/>
</dbReference>
<dbReference type="RefSeq" id="WP_306971964.1">
    <property type="nucleotide sequence ID" value="NZ_JAUSZV010000002.1"/>
</dbReference>
<name>A0AAW8F560_9ACTN</name>
<dbReference type="InterPro" id="IPR010179">
    <property type="entry name" value="CRISPR-assoc_prot_Cse3"/>
</dbReference>
<evidence type="ECO:0008006" key="3">
    <source>
        <dbReference type="Google" id="ProtNLM"/>
    </source>
</evidence>
<evidence type="ECO:0000313" key="2">
    <source>
        <dbReference type="Proteomes" id="UP001234216"/>
    </source>
</evidence>
<dbReference type="SUPFAM" id="SSF117987">
    <property type="entry name" value="CRISPR-associated protein"/>
    <property type="match status" value="1"/>
</dbReference>
<dbReference type="Pfam" id="PF08798">
    <property type="entry name" value="CRISPR_assoc"/>
    <property type="match status" value="1"/>
</dbReference>
<dbReference type="Proteomes" id="UP001234216">
    <property type="component" value="Unassembled WGS sequence"/>
</dbReference>
<gene>
    <name evidence="1" type="ORF">QFZ22_000361</name>
</gene>
<sequence>MSGLTDKASALTPGLPVRYRITAAPVRHIPGPCYGRRPDGTLLRRRGTPAALHGPDAVIWWQRRAAAAGLAVNAATLTPHPFPRSPRSADPRGLYHHLSQIDGHAHITDPRLLVEAVCRGIGRAQSYGAGLLSLAPA</sequence>
<protein>
    <recommendedName>
        <fullName evidence="3">Type I-E CRISPR-associated protein Cas6/Cse3/CasE</fullName>
    </recommendedName>
</protein>
<evidence type="ECO:0000313" key="1">
    <source>
        <dbReference type="EMBL" id="MDQ0904376.1"/>
    </source>
</evidence>
<accession>A0AAW8F560</accession>
<proteinExistence type="predicted"/>
<organism evidence="1 2">
    <name type="scientific">Streptomyces canus</name>
    <dbReference type="NCBI Taxonomy" id="58343"/>
    <lineage>
        <taxon>Bacteria</taxon>
        <taxon>Bacillati</taxon>
        <taxon>Actinomycetota</taxon>
        <taxon>Actinomycetes</taxon>
        <taxon>Kitasatosporales</taxon>
        <taxon>Streptomycetaceae</taxon>
        <taxon>Streptomyces</taxon>
        <taxon>Streptomyces aurantiacus group</taxon>
    </lineage>
</organism>
<comment type="caution">
    <text evidence="1">The sequence shown here is derived from an EMBL/GenBank/DDBJ whole genome shotgun (WGS) entry which is preliminary data.</text>
</comment>
<reference evidence="1" key="1">
    <citation type="submission" date="2023-07" db="EMBL/GenBank/DDBJ databases">
        <title>Comparative genomics of wheat-associated soil bacteria to identify genetic determinants of phenazine resistance.</title>
        <authorList>
            <person name="Mouncey N."/>
        </authorList>
    </citation>
    <scope>NUCLEOTIDE SEQUENCE</scope>
    <source>
        <strain evidence="1">V4I22</strain>
    </source>
</reference>
<dbReference type="Gene3D" id="3.30.70.1210">
    <property type="entry name" value="Crispr-associated protein, domain 2"/>
    <property type="match status" value="1"/>
</dbReference>
<dbReference type="AlphaFoldDB" id="A0AAW8F560"/>